<dbReference type="Pfam" id="PF20361">
    <property type="entry name" value="DUF6656"/>
    <property type="match status" value="1"/>
</dbReference>
<keyword evidence="2" id="KW-1185">Reference proteome</keyword>
<evidence type="ECO:0000313" key="1">
    <source>
        <dbReference type="EMBL" id="MBP1850365.1"/>
    </source>
</evidence>
<name>A0ABS4DXE1_9HYPH</name>
<dbReference type="Proteomes" id="UP000759443">
    <property type="component" value="Unassembled WGS sequence"/>
</dbReference>
<proteinExistence type="predicted"/>
<reference evidence="1 2" key="1">
    <citation type="submission" date="2021-03" db="EMBL/GenBank/DDBJ databases">
        <title>Genomic Encyclopedia of Type Strains, Phase IV (KMG-IV): sequencing the most valuable type-strain genomes for metagenomic binning, comparative biology and taxonomic classification.</title>
        <authorList>
            <person name="Goeker M."/>
        </authorList>
    </citation>
    <scope>NUCLEOTIDE SEQUENCE [LARGE SCALE GENOMIC DNA]</scope>
    <source>
        <strain evidence="1 2">DSM 21600</strain>
    </source>
</reference>
<organism evidence="1 2">
    <name type="scientific">Rhizobium halophytocola</name>
    <dbReference type="NCBI Taxonomy" id="735519"/>
    <lineage>
        <taxon>Bacteria</taxon>
        <taxon>Pseudomonadati</taxon>
        <taxon>Pseudomonadota</taxon>
        <taxon>Alphaproteobacteria</taxon>
        <taxon>Hyphomicrobiales</taxon>
        <taxon>Rhizobiaceae</taxon>
        <taxon>Rhizobium/Agrobacterium group</taxon>
        <taxon>Rhizobium</taxon>
    </lineage>
</organism>
<gene>
    <name evidence="1" type="ORF">J2Z17_001799</name>
</gene>
<dbReference type="EMBL" id="JAGGJU010000004">
    <property type="protein sequence ID" value="MBP1850365.1"/>
    <property type="molecule type" value="Genomic_DNA"/>
</dbReference>
<accession>A0ABS4DXE1</accession>
<sequence>MTKLRYYEKLKGIGSKGAVATAHSEFLRTGQISRRRDDWLPEERRYLTYEEVAERTGRQLALAAETSHERINAFHRDIRFPKIVFHRVLKNSPHLGYCHVTASRTTFAKHPDVNWSFYIANFAAEIGDDELFFETIEPQRTRMYFAVAITPDKTNKRVQIDRSVRENGVLFVTRDPNKAIKNILKLGAPTAAMRAAIDRM</sequence>
<comment type="caution">
    <text evidence="1">The sequence shown here is derived from an EMBL/GenBank/DDBJ whole genome shotgun (WGS) entry which is preliminary data.</text>
</comment>
<evidence type="ECO:0000313" key="2">
    <source>
        <dbReference type="Proteomes" id="UP000759443"/>
    </source>
</evidence>
<protein>
    <submittedName>
        <fullName evidence="1">Uncharacterized protein</fullName>
    </submittedName>
</protein>
<dbReference type="InterPro" id="IPR046597">
    <property type="entry name" value="DUF6656"/>
</dbReference>
<dbReference type="RefSeq" id="WP_209944011.1">
    <property type="nucleotide sequence ID" value="NZ_JAGGJU010000004.1"/>
</dbReference>